<evidence type="ECO:0000256" key="1">
    <source>
        <dbReference type="SAM" id="MobiDB-lite"/>
    </source>
</evidence>
<feature type="compositionally biased region" description="Polar residues" evidence="1">
    <location>
        <begin position="1"/>
        <end position="12"/>
    </location>
</feature>
<evidence type="ECO:0000313" key="2">
    <source>
        <dbReference type="EMBL" id="MDZ5762378.1"/>
    </source>
</evidence>
<sequence length="51" mass="5591">MQDINNAGTTTVDQDEGFSDAQEQLNTGVIQGRIDRLVVGVNAMEDDIRHC</sequence>
<name>A0ABU5L8D5_9RICK</name>
<reference evidence="2 3" key="1">
    <citation type="submission" date="2023-02" db="EMBL/GenBank/DDBJ databases">
        <title>Host association and intracellularity evolved multiple times independently in the Rickettsiales.</title>
        <authorList>
            <person name="Castelli M."/>
            <person name="Nardi T."/>
            <person name="Gammuto L."/>
            <person name="Bellinzona G."/>
            <person name="Sabaneyeva E."/>
            <person name="Potekhin A."/>
            <person name="Serra V."/>
            <person name="Petroni G."/>
            <person name="Sassera D."/>
        </authorList>
    </citation>
    <scope>NUCLEOTIDE SEQUENCE [LARGE SCALE GENOMIC DNA]</scope>
    <source>
        <strain evidence="2 3">BOD18</strain>
    </source>
</reference>
<keyword evidence="3" id="KW-1185">Reference proteome</keyword>
<gene>
    <name evidence="2" type="ORF">Cyrtocomes_00757</name>
</gene>
<protein>
    <submittedName>
        <fullName evidence="2">Uncharacterized protein</fullName>
    </submittedName>
</protein>
<organism evidence="2 3">
    <name type="scientific">Candidatus Cyrtobacter comes</name>
    <dbReference type="NCBI Taxonomy" id="675776"/>
    <lineage>
        <taxon>Bacteria</taxon>
        <taxon>Pseudomonadati</taxon>
        <taxon>Pseudomonadota</taxon>
        <taxon>Alphaproteobacteria</taxon>
        <taxon>Rickettsiales</taxon>
        <taxon>Candidatus Midichloriaceae</taxon>
        <taxon>Candidatus Cyrtobacter</taxon>
    </lineage>
</organism>
<dbReference type="Proteomes" id="UP001293791">
    <property type="component" value="Unassembled WGS sequence"/>
</dbReference>
<feature type="region of interest" description="Disordered" evidence="1">
    <location>
        <begin position="1"/>
        <end position="20"/>
    </location>
</feature>
<proteinExistence type="predicted"/>
<comment type="caution">
    <text evidence="2">The sequence shown here is derived from an EMBL/GenBank/DDBJ whole genome shotgun (WGS) entry which is preliminary data.</text>
</comment>
<dbReference type="RefSeq" id="WP_322497848.1">
    <property type="nucleotide sequence ID" value="NZ_JARGYT010000043.1"/>
</dbReference>
<dbReference type="EMBL" id="JARGYT010000043">
    <property type="protein sequence ID" value="MDZ5762378.1"/>
    <property type="molecule type" value="Genomic_DNA"/>
</dbReference>
<accession>A0ABU5L8D5</accession>
<evidence type="ECO:0000313" key="3">
    <source>
        <dbReference type="Proteomes" id="UP001293791"/>
    </source>
</evidence>